<gene>
    <name evidence="2" type="ORF">DS831_01405</name>
    <name evidence="1" type="ORF">DS832_03495</name>
</gene>
<organism evidence="2 3">
    <name type="scientific">Bombilactobacillus bombi</name>
    <dbReference type="NCBI Taxonomy" id="1303590"/>
    <lineage>
        <taxon>Bacteria</taxon>
        <taxon>Bacillati</taxon>
        <taxon>Bacillota</taxon>
        <taxon>Bacilli</taxon>
        <taxon>Lactobacillales</taxon>
        <taxon>Lactobacillaceae</taxon>
        <taxon>Bombilactobacillus</taxon>
    </lineage>
</organism>
<dbReference type="EMBL" id="QOCR01000001">
    <property type="protein sequence ID" value="RHW52015.1"/>
    <property type="molecule type" value="Genomic_DNA"/>
</dbReference>
<reference evidence="3 4" key="1">
    <citation type="submission" date="2018-07" db="EMBL/GenBank/DDBJ databases">
        <title>Genome sequences of six Lactobacillus spp. isolated from bumble bee guts.</title>
        <authorList>
            <person name="Motta E.V.S."/>
            <person name="Moran N.A."/>
        </authorList>
    </citation>
    <scope>NUCLEOTIDE SEQUENCE [LARGE SCALE GENOMIC DNA]</scope>
    <source>
        <strain evidence="2 3">BI-1.1</strain>
        <strain evidence="1 4">LV-8.1</strain>
    </source>
</reference>
<keyword evidence="3" id="KW-1185">Reference proteome</keyword>
<accession>A0A347SU75</accession>
<dbReference type="EMBL" id="QOCS01000007">
    <property type="protein sequence ID" value="RHW47836.1"/>
    <property type="molecule type" value="Genomic_DNA"/>
</dbReference>
<comment type="caution">
    <text evidence="2">The sequence shown here is derived from an EMBL/GenBank/DDBJ whole genome shotgun (WGS) entry which is preliminary data.</text>
</comment>
<dbReference type="Proteomes" id="UP000284822">
    <property type="component" value="Unassembled WGS sequence"/>
</dbReference>
<evidence type="ECO:0000313" key="4">
    <source>
        <dbReference type="Proteomes" id="UP000284822"/>
    </source>
</evidence>
<dbReference type="KEGG" id="lbm:DS830_08815"/>
<name>A0A347SU75_9LACO</name>
<protein>
    <submittedName>
        <fullName evidence="2">DUF2922 domain-containing protein</fullName>
    </submittedName>
</protein>
<evidence type="ECO:0000313" key="1">
    <source>
        <dbReference type="EMBL" id="RHW47836.1"/>
    </source>
</evidence>
<dbReference type="RefSeq" id="WP_118899679.1">
    <property type="nucleotide sequence ID" value="NZ_CP031513.1"/>
</dbReference>
<dbReference type="OrthoDB" id="2323347at2"/>
<dbReference type="AlphaFoldDB" id="A0A347SU75"/>
<dbReference type="Pfam" id="PF11148">
    <property type="entry name" value="DUF2922"/>
    <property type="match status" value="1"/>
</dbReference>
<dbReference type="Proteomes" id="UP000284109">
    <property type="component" value="Unassembled WGS sequence"/>
</dbReference>
<evidence type="ECO:0000313" key="3">
    <source>
        <dbReference type="Proteomes" id="UP000284109"/>
    </source>
</evidence>
<sequence length="70" mass="8003">MRVLQLGFKTESGKKRSLSLKYVDQNLDAANVRKQMQAMAAAKLFMQDGEEVYFEPLSAKYVETNEVPLF</sequence>
<proteinExistence type="predicted"/>
<evidence type="ECO:0000313" key="2">
    <source>
        <dbReference type="EMBL" id="RHW52015.1"/>
    </source>
</evidence>
<dbReference type="InterPro" id="IPR021321">
    <property type="entry name" value="DUF2922"/>
</dbReference>